<feature type="domain" description="CS" evidence="1">
    <location>
        <begin position="3"/>
        <end position="87"/>
    </location>
</feature>
<name>A0A4S2M268_OPIFE</name>
<dbReference type="EMBL" id="SJOL01005434">
    <property type="protein sequence ID" value="TGZ70351.1"/>
    <property type="molecule type" value="Genomic_DNA"/>
</dbReference>
<dbReference type="Pfam" id="PF04969">
    <property type="entry name" value="CS"/>
    <property type="match status" value="1"/>
</dbReference>
<protein>
    <recommendedName>
        <fullName evidence="1">CS domain-containing protein</fullName>
    </recommendedName>
</protein>
<evidence type="ECO:0000313" key="3">
    <source>
        <dbReference type="Proteomes" id="UP000308267"/>
    </source>
</evidence>
<dbReference type="Proteomes" id="UP000308267">
    <property type="component" value="Unassembled WGS sequence"/>
</dbReference>
<dbReference type="GO" id="GO:0003341">
    <property type="term" value="P:cilium movement"/>
    <property type="evidence" value="ECO:0007669"/>
    <property type="project" value="TreeGrafter"/>
</dbReference>
<sequence>MYITIDDFSWFENEEEISIEVPLRGLAKKDKEVMITSRFIKMVVKPYMFECVLLNPILVDESRVELSGSQARFVLKKTVAKIWGRLLSDEMSTQIV</sequence>
<dbReference type="Gene3D" id="2.60.40.790">
    <property type="match status" value="1"/>
</dbReference>
<dbReference type="GO" id="GO:0036158">
    <property type="term" value="P:outer dynein arm assembly"/>
    <property type="evidence" value="ECO:0007669"/>
    <property type="project" value="TreeGrafter"/>
</dbReference>
<dbReference type="AlphaFoldDB" id="A0A4S2M268"/>
<dbReference type="OrthoDB" id="348005at2759"/>
<dbReference type="InterPro" id="IPR007052">
    <property type="entry name" value="CS_dom"/>
</dbReference>
<proteinExistence type="predicted"/>
<dbReference type="InterPro" id="IPR008978">
    <property type="entry name" value="HSP20-like_chaperone"/>
</dbReference>
<keyword evidence="3" id="KW-1185">Reference proteome</keyword>
<dbReference type="GO" id="GO:0036159">
    <property type="term" value="P:inner dynein arm assembly"/>
    <property type="evidence" value="ECO:0007669"/>
    <property type="project" value="TreeGrafter"/>
</dbReference>
<evidence type="ECO:0000313" key="2">
    <source>
        <dbReference type="EMBL" id="TGZ70351.1"/>
    </source>
</evidence>
<dbReference type="SUPFAM" id="SSF49764">
    <property type="entry name" value="HSP20-like chaperones"/>
    <property type="match status" value="1"/>
</dbReference>
<comment type="caution">
    <text evidence="2">The sequence shown here is derived from an EMBL/GenBank/DDBJ whole genome shotgun (WGS) entry which is preliminary data.</text>
</comment>
<dbReference type="PANTHER" id="PTHR46492:SF1">
    <property type="entry name" value="DYNEIN AXONEMAL ASSEMBLY FACTOR 4"/>
    <property type="match status" value="1"/>
</dbReference>
<evidence type="ECO:0000259" key="1">
    <source>
        <dbReference type="PROSITE" id="PS51203"/>
    </source>
</evidence>
<dbReference type="PROSITE" id="PS51203">
    <property type="entry name" value="CS"/>
    <property type="match status" value="1"/>
</dbReference>
<dbReference type="InterPro" id="IPR052004">
    <property type="entry name" value="Dynein_assembly_factor_4"/>
</dbReference>
<gene>
    <name evidence="2" type="ORF">CRM22_003246</name>
</gene>
<dbReference type="PANTHER" id="PTHR46492">
    <property type="entry name" value="DYNEIN ASSEMBLY FACTOR 4, AXONEMAL"/>
    <property type="match status" value="1"/>
</dbReference>
<accession>A0A4S2M268</accession>
<organism evidence="2 3">
    <name type="scientific">Opisthorchis felineus</name>
    <dbReference type="NCBI Taxonomy" id="147828"/>
    <lineage>
        <taxon>Eukaryota</taxon>
        <taxon>Metazoa</taxon>
        <taxon>Spiralia</taxon>
        <taxon>Lophotrochozoa</taxon>
        <taxon>Platyhelminthes</taxon>
        <taxon>Trematoda</taxon>
        <taxon>Digenea</taxon>
        <taxon>Opisthorchiida</taxon>
        <taxon>Opisthorchiata</taxon>
        <taxon>Opisthorchiidae</taxon>
        <taxon>Opisthorchis</taxon>
    </lineage>
</organism>
<reference evidence="2 3" key="1">
    <citation type="journal article" date="2019" name="BMC Genomics">
        <title>New insights from Opisthorchis felineus genome: update on genomics of the epidemiologically important liver flukes.</title>
        <authorList>
            <person name="Ershov N.I."/>
            <person name="Mordvinov V.A."/>
            <person name="Prokhortchouk E.B."/>
            <person name="Pakharukova M.Y."/>
            <person name="Gunbin K.V."/>
            <person name="Ustyantsev K."/>
            <person name="Genaev M.A."/>
            <person name="Blinov A.G."/>
            <person name="Mazur A."/>
            <person name="Boulygina E."/>
            <person name="Tsygankova S."/>
            <person name="Khrameeva E."/>
            <person name="Chekanov N."/>
            <person name="Fan G."/>
            <person name="Xiao A."/>
            <person name="Zhang H."/>
            <person name="Xu X."/>
            <person name="Yang H."/>
            <person name="Solovyev V."/>
            <person name="Lee S.M."/>
            <person name="Liu X."/>
            <person name="Afonnikov D.A."/>
            <person name="Skryabin K.G."/>
        </authorList>
    </citation>
    <scope>NUCLEOTIDE SEQUENCE [LARGE SCALE GENOMIC DNA]</scope>
    <source>
        <strain evidence="2">AK-0245</strain>
        <tissue evidence="2">Whole organism</tissue>
    </source>
</reference>